<dbReference type="GO" id="GO:0006422">
    <property type="term" value="P:aspartyl-tRNA aminoacylation"/>
    <property type="evidence" value="ECO:0007669"/>
    <property type="project" value="InterPro"/>
</dbReference>
<name>A0A401P5E6_SCYTO</name>
<dbReference type="EC" id="6.1.1.12" evidence="4"/>
<dbReference type="HAMAP" id="MF_02075">
    <property type="entry name" value="Asp_tRNA_synth_type2"/>
    <property type="match status" value="1"/>
</dbReference>
<dbReference type="EMBL" id="BFAA01007208">
    <property type="protein sequence ID" value="GCB68337.1"/>
    <property type="molecule type" value="Genomic_DNA"/>
</dbReference>
<evidence type="ECO:0000256" key="2">
    <source>
        <dbReference type="ARBA" id="ARBA00004496"/>
    </source>
</evidence>
<feature type="domain" description="Aminoacyl-transfer RNA synthetases class-II family profile" evidence="16">
    <location>
        <begin position="279"/>
        <end position="509"/>
    </location>
</feature>
<dbReference type="GO" id="GO:0005829">
    <property type="term" value="C:cytosol"/>
    <property type="evidence" value="ECO:0007669"/>
    <property type="project" value="TreeGrafter"/>
</dbReference>
<evidence type="ECO:0000256" key="11">
    <source>
        <dbReference type="ARBA" id="ARBA00023146"/>
    </source>
</evidence>
<organism evidence="17 18">
    <name type="scientific">Scyliorhinus torazame</name>
    <name type="common">Cloudy catshark</name>
    <name type="synonym">Catulus torazame</name>
    <dbReference type="NCBI Taxonomy" id="75743"/>
    <lineage>
        <taxon>Eukaryota</taxon>
        <taxon>Metazoa</taxon>
        <taxon>Chordata</taxon>
        <taxon>Craniata</taxon>
        <taxon>Vertebrata</taxon>
        <taxon>Chondrichthyes</taxon>
        <taxon>Elasmobranchii</taxon>
        <taxon>Galeomorphii</taxon>
        <taxon>Galeoidea</taxon>
        <taxon>Carcharhiniformes</taxon>
        <taxon>Scyliorhinidae</taxon>
        <taxon>Scyliorhinus</taxon>
    </lineage>
</organism>
<gene>
    <name evidence="17" type="ORF">scyTo_0013812</name>
</gene>
<dbReference type="InterPro" id="IPR002312">
    <property type="entry name" value="Asp/Asn-tRNA-synth_IIb"/>
</dbReference>
<dbReference type="OrthoDB" id="372395at2759"/>
<comment type="function">
    <text evidence="1">Catalyzes the specific attachment of an amino acid to its cognate tRNA in a 2 step reaction: the amino acid (AA) is first activated by ATP to form AA-AMP and then transferred to the acceptor end of the tRNA.</text>
</comment>
<accession>A0A401P5E6</accession>
<evidence type="ECO:0000313" key="17">
    <source>
        <dbReference type="EMBL" id="GCB68337.1"/>
    </source>
</evidence>
<comment type="caution">
    <text evidence="17">The sequence shown here is derived from an EMBL/GenBank/DDBJ whole genome shotgun (WGS) entry which is preliminary data.</text>
</comment>
<dbReference type="SUPFAM" id="SSF55681">
    <property type="entry name" value="Class II aaRS and biotin synthetases"/>
    <property type="match status" value="1"/>
</dbReference>
<dbReference type="InterPro" id="IPR004523">
    <property type="entry name" value="Asp-tRNA_synthase_2"/>
</dbReference>
<dbReference type="CDD" id="cd04320">
    <property type="entry name" value="AspRS_cyto_N"/>
    <property type="match status" value="1"/>
</dbReference>
<evidence type="ECO:0000256" key="14">
    <source>
        <dbReference type="ARBA" id="ARBA00047904"/>
    </source>
</evidence>
<dbReference type="PANTHER" id="PTHR43450:SF1">
    <property type="entry name" value="ASPARTATE--TRNA LIGASE, CYTOPLASMIC"/>
    <property type="match status" value="1"/>
</dbReference>
<evidence type="ECO:0000256" key="8">
    <source>
        <dbReference type="ARBA" id="ARBA00022741"/>
    </source>
</evidence>
<dbReference type="GO" id="GO:0005524">
    <property type="term" value="F:ATP binding"/>
    <property type="evidence" value="ECO:0007669"/>
    <property type="project" value="UniProtKB-KW"/>
</dbReference>
<keyword evidence="7" id="KW-0436">Ligase</keyword>
<dbReference type="CDD" id="cd00776">
    <property type="entry name" value="AsxRS_core"/>
    <property type="match status" value="1"/>
</dbReference>
<evidence type="ECO:0000256" key="10">
    <source>
        <dbReference type="ARBA" id="ARBA00022917"/>
    </source>
</evidence>
<keyword evidence="6" id="KW-0963">Cytoplasm</keyword>
<dbReference type="Pfam" id="PF00152">
    <property type="entry name" value="tRNA-synt_2"/>
    <property type="match status" value="1"/>
</dbReference>
<dbReference type="PROSITE" id="PS50862">
    <property type="entry name" value="AA_TRNA_LIGASE_II"/>
    <property type="match status" value="1"/>
</dbReference>
<dbReference type="Pfam" id="PF01336">
    <property type="entry name" value="tRNA_anti-codon"/>
    <property type="match status" value="1"/>
</dbReference>
<evidence type="ECO:0000256" key="13">
    <source>
        <dbReference type="ARBA" id="ARBA00047007"/>
    </source>
</evidence>
<dbReference type="FunFam" id="2.40.50.140:FF:000144">
    <property type="entry name" value="Aspartate--tRNA ligase, cytoplasmic"/>
    <property type="match status" value="1"/>
</dbReference>
<dbReference type="Gene3D" id="2.40.50.140">
    <property type="entry name" value="Nucleic acid-binding proteins"/>
    <property type="match status" value="1"/>
</dbReference>
<evidence type="ECO:0000256" key="12">
    <source>
        <dbReference type="ARBA" id="ARBA00033155"/>
    </source>
</evidence>
<dbReference type="InterPro" id="IPR012340">
    <property type="entry name" value="NA-bd_OB-fold"/>
</dbReference>
<evidence type="ECO:0000256" key="5">
    <source>
        <dbReference type="ARBA" id="ARBA00018853"/>
    </source>
</evidence>
<proteinExistence type="inferred from homology"/>
<evidence type="ECO:0000256" key="4">
    <source>
        <dbReference type="ARBA" id="ARBA00012841"/>
    </source>
</evidence>
<keyword evidence="11" id="KW-0030">Aminoacyl-tRNA synthetase</keyword>
<dbReference type="PANTHER" id="PTHR43450">
    <property type="entry name" value="ASPARTYL-TRNA SYNTHETASE"/>
    <property type="match status" value="1"/>
</dbReference>
<comment type="similarity">
    <text evidence="3">Belongs to the class-II aminoacyl-tRNA synthetase family. Type 2 subfamily.</text>
</comment>
<dbReference type="InterPro" id="IPR004365">
    <property type="entry name" value="NA-bd_OB_tRNA"/>
</dbReference>
<dbReference type="NCBIfam" id="TIGR00458">
    <property type="entry name" value="aspS_nondisc"/>
    <property type="match status" value="1"/>
</dbReference>
<keyword evidence="9" id="KW-0067">ATP-binding</keyword>
<evidence type="ECO:0000256" key="7">
    <source>
        <dbReference type="ARBA" id="ARBA00022598"/>
    </source>
</evidence>
<evidence type="ECO:0000256" key="15">
    <source>
        <dbReference type="SAM" id="MobiDB-lite"/>
    </source>
</evidence>
<sequence>MTKGESGGVQEDQPQSKKAAKKLQKEAEKAAKKAEKQAKLASENQAGDEEDFAKDRYGILPMIQSQEKLDRVLVHVKTLTEEKADQVVWLRSRVHTSRAKGKQCFLVLRQQQFNVQGLVAVGDHVSKQMVKFAANISKESIVDVEGIVRKVDQKIESCSQQDVELHIEKIYVISAAEPRLPLQLEDAMRPEAGDEEGRATVNQDTRLDNRIIDLRTMTSQSIFRLQAGVCQLFRETLIKKEFVEVQTPKIISAASEGGANVFTVSLSISQSMKYSLKFMFRAEDSNTHRHLTEFVGLDIEMAFNYHYHEVVTEIAGTLVQIFKGLRDRHQTEIQTVCKQYPCEPFKFLEPTLRLEFPEAVAMLKEAGVEMGDEEDLSTPNEKLLGRLVKEKYDTDFYILDKYPLAVRPFYTMPDPHDPKYSNSYDMFMRGEEILSGAQRIHDPQLLTDRALQLGIDIEKIKSYIDSFRYGAPPHAGGGIGLERVTMLYLGLHNIRQTSMFPRDPKRLTP</sequence>
<dbReference type="STRING" id="75743.A0A401P5E6"/>
<dbReference type="InterPro" id="IPR004364">
    <property type="entry name" value="Aa-tRNA-synt_II"/>
</dbReference>
<dbReference type="Gene3D" id="3.30.930.10">
    <property type="entry name" value="Bira Bifunctional Protein, Domain 2"/>
    <property type="match status" value="1"/>
</dbReference>
<evidence type="ECO:0000259" key="16">
    <source>
        <dbReference type="PROSITE" id="PS50862"/>
    </source>
</evidence>
<keyword evidence="10" id="KW-0648">Protein biosynthesis</keyword>
<evidence type="ECO:0000313" key="18">
    <source>
        <dbReference type="Proteomes" id="UP000288216"/>
    </source>
</evidence>
<dbReference type="GO" id="GO:0017101">
    <property type="term" value="C:aminoacyl-tRNA synthetase multienzyme complex"/>
    <property type="evidence" value="ECO:0007669"/>
    <property type="project" value="TreeGrafter"/>
</dbReference>
<evidence type="ECO:0000256" key="3">
    <source>
        <dbReference type="ARBA" id="ARBA00005312"/>
    </source>
</evidence>
<comment type="subcellular location">
    <subcellularLocation>
        <location evidence="2">Cytoplasm</location>
    </subcellularLocation>
</comment>
<reference evidence="17 18" key="1">
    <citation type="journal article" date="2018" name="Nat. Ecol. Evol.">
        <title>Shark genomes provide insights into elasmobranch evolution and the origin of vertebrates.</title>
        <authorList>
            <person name="Hara Y"/>
            <person name="Yamaguchi K"/>
            <person name="Onimaru K"/>
            <person name="Kadota M"/>
            <person name="Koyanagi M"/>
            <person name="Keeley SD"/>
            <person name="Tatsumi K"/>
            <person name="Tanaka K"/>
            <person name="Motone F"/>
            <person name="Kageyama Y"/>
            <person name="Nozu R"/>
            <person name="Adachi N"/>
            <person name="Nishimura O"/>
            <person name="Nakagawa R"/>
            <person name="Tanegashima C"/>
            <person name="Kiyatake I"/>
            <person name="Matsumoto R"/>
            <person name="Murakumo K"/>
            <person name="Nishida K"/>
            <person name="Terakita A"/>
            <person name="Kuratani S"/>
            <person name="Sato K"/>
            <person name="Hyodo S Kuraku.S."/>
        </authorList>
    </citation>
    <scope>NUCLEOTIDE SEQUENCE [LARGE SCALE GENOMIC DNA]</scope>
</reference>
<protein>
    <recommendedName>
        <fullName evidence="5">Aspartate--tRNA ligase, cytoplasmic</fullName>
        <ecNumber evidence="4">6.1.1.12</ecNumber>
    </recommendedName>
    <alternativeName>
        <fullName evidence="12">Aspartyl-tRNA synthetase</fullName>
    </alternativeName>
</protein>
<feature type="region of interest" description="Disordered" evidence="15">
    <location>
        <begin position="1"/>
        <end position="47"/>
    </location>
</feature>
<dbReference type="AlphaFoldDB" id="A0A401P5E6"/>
<dbReference type="SUPFAM" id="SSF50249">
    <property type="entry name" value="Nucleic acid-binding proteins"/>
    <property type="match status" value="1"/>
</dbReference>
<dbReference type="GO" id="GO:0004815">
    <property type="term" value="F:aspartate-tRNA ligase activity"/>
    <property type="evidence" value="ECO:0007669"/>
    <property type="project" value="UniProtKB-EC"/>
</dbReference>
<evidence type="ECO:0000256" key="1">
    <source>
        <dbReference type="ARBA" id="ARBA00003170"/>
    </source>
</evidence>
<comment type="catalytic activity">
    <reaction evidence="14">
        <text>tRNA(Asp) + L-aspartate + ATP = L-aspartyl-tRNA(Asp) + AMP + diphosphate</text>
        <dbReference type="Rhea" id="RHEA:19649"/>
        <dbReference type="Rhea" id="RHEA-COMP:9660"/>
        <dbReference type="Rhea" id="RHEA-COMP:9678"/>
        <dbReference type="ChEBI" id="CHEBI:29991"/>
        <dbReference type="ChEBI" id="CHEBI:30616"/>
        <dbReference type="ChEBI" id="CHEBI:33019"/>
        <dbReference type="ChEBI" id="CHEBI:78442"/>
        <dbReference type="ChEBI" id="CHEBI:78516"/>
        <dbReference type="ChEBI" id="CHEBI:456215"/>
        <dbReference type="EC" id="6.1.1.12"/>
    </reaction>
</comment>
<keyword evidence="18" id="KW-1185">Reference proteome</keyword>
<keyword evidence="8" id="KW-0547">Nucleotide-binding</keyword>
<evidence type="ECO:0000256" key="6">
    <source>
        <dbReference type="ARBA" id="ARBA00022490"/>
    </source>
</evidence>
<dbReference type="OMA" id="WVHEIRD"/>
<dbReference type="PRINTS" id="PR01042">
    <property type="entry name" value="TRNASYNTHASP"/>
</dbReference>
<dbReference type="GO" id="GO:0003723">
    <property type="term" value="F:RNA binding"/>
    <property type="evidence" value="ECO:0007669"/>
    <property type="project" value="TreeGrafter"/>
</dbReference>
<evidence type="ECO:0000256" key="9">
    <source>
        <dbReference type="ARBA" id="ARBA00022840"/>
    </source>
</evidence>
<dbReference type="Proteomes" id="UP000288216">
    <property type="component" value="Unassembled WGS sequence"/>
</dbReference>
<dbReference type="InterPro" id="IPR045864">
    <property type="entry name" value="aa-tRNA-synth_II/BPL/LPL"/>
</dbReference>
<dbReference type="InterPro" id="IPR006195">
    <property type="entry name" value="aa-tRNA-synth_II"/>
</dbReference>
<feature type="compositionally biased region" description="Basic and acidic residues" evidence="15">
    <location>
        <begin position="23"/>
        <end position="38"/>
    </location>
</feature>
<comment type="subunit">
    <text evidence="13">Homodimer. Part of a multisubunit complex that groups tRNA ligases for Arg (RARS1), Asp (DARS1), Gln (QARS1), Ile (IARS1), Leu (LARS1), Lys (KARS1), Met (MARS1) the bifunctional ligase for Glu and Pro (EPRS1) and the auxiliary subunits AIMP1/p43, AIMP2/p38 and EEF1E1/p18.</text>
</comment>